<dbReference type="EMBL" id="JAUCMV010000002">
    <property type="protein sequence ID" value="KAK0414652.1"/>
    <property type="molecule type" value="Genomic_DNA"/>
</dbReference>
<dbReference type="GO" id="GO:0006508">
    <property type="term" value="P:proteolysis"/>
    <property type="evidence" value="ECO:0007669"/>
    <property type="project" value="UniProtKB-KW"/>
</dbReference>
<dbReference type="InterPro" id="IPR001254">
    <property type="entry name" value="Trypsin_dom"/>
</dbReference>
<dbReference type="SMART" id="SM00020">
    <property type="entry name" value="Tryp_SPc"/>
    <property type="match status" value="1"/>
</dbReference>
<evidence type="ECO:0000256" key="3">
    <source>
        <dbReference type="SAM" id="SignalP"/>
    </source>
</evidence>
<dbReference type="PRINTS" id="PR00722">
    <property type="entry name" value="CHYMOTRYPSIN"/>
</dbReference>
<dbReference type="Proteomes" id="UP001175271">
    <property type="component" value="Unassembled WGS sequence"/>
</dbReference>
<dbReference type="Pfam" id="PF00089">
    <property type="entry name" value="Trypsin"/>
    <property type="match status" value="1"/>
</dbReference>
<keyword evidence="2" id="KW-0378">Hydrolase</keyword>
<dbReference type="PROSITE" id="PS00134">
    <property type="entry name" value="TRYPSIN_HIS"/>
    <property type="match status" value="1"/>
</dbReference>
<gene>
    <name evidence="5" type="ORF">QR680_011546</name>
</gene>
<accession>A0AA39HYX7</accession>
<dbReference type="InterPro" id="IPR051333">
    <property type="entry name" value="CLIP_Serine_Protease"/>
</dbReference>
<dbReference type="GO" id="GO:0004252">
    <property type="term" value="F:serine-type endopeptidase activity"/>
    <property type="evidence" value="ECO:0007669"/>
    <property type="project" value="InterPro"/>
</dbReference>
<keyword evidence="6" id="KW-1185">Reference proteome</keyword>
<dbReference type="PANTHER" id="PTHR24260">
    <property type="match status" value="1"/>
</dbReference>
<dbReference type="FunFam" id="2.40.10.10:FF:000068">
    <property type="entry name" value="transmembrane protease serine 2"/>
    <property type="match status" value="1"/>
</dbReference>
<evidence type="ECO:0000256" key="2">
    <source>
        <dbReference type="RuleBase" id="RU363034"/>
    </source>
</evidence>
<dbReference type="PROSITE" id="PS00135">
    <property type="entry name" value="TRYPSIN_SER"/>
    <property type="match status" value="1"/>
</dbReference>
<dbReference type="InterPro" id="IPR033116">
    <property type="entry name" value="TRYPSIN_SER"/>
</dbReference>
<reference evidence="5" key="1">
    <citation type="submission" date="2023-06" db="EMBL/GenBank/DDBJ databases">
        <title>Genomic analysis of the entomopathogenic nematode Steinernema hermaphroditum.</title>
        <authorList>
            <person name="Schwarz E.M."/>
            <person name="Heppert J.K."/>
            <person name="Baniya A."/>
            <person name="Schwartz H.T."/>
            <person name="Tan C.-H."/>
            <person name="Antoshechkin I."/>
            <person name="Sternberg P.W."/>
            <person name="Goodrich-Blair H."/>
            <person name="Dillman A.R."/>
        </authorList>
    </citation>
    <scope>NUCLEOTIDE SEQUENCE</scope>
    <source>
        <strain evidence="5">PS9179</strain>
        <tissue evidence="5">Whole animal</tissue>
    </source>
</reference>
<keyword evidence="2" id="KW-0720">Serine protease</keyword>
<dbReference type="PROSITE" id="PS50240">
    <property type="entry name" value="TRYPSIN_DOM"/>
    <property type="match status" value="1"/>
</dbReference>
<name>A0AA39HYX7_9BILA</name>
<keyword evidence="2" id="KW-0645">Protease</keyword>
<dbReference type="InterPro" id="IPR043504">
    <property type="entry name" value="Peptidase_S1_PA_chymotrypsin"/>
</dbReference>
<feature type="signal peptide" evidence="3">
    <location>
        <begin position="1"/>
        <end position="15"/>
    </location>
</feature>
<sequence length="275" mass="30547">MNPLILFLVIGLVSAQHTDFHEDTEGIIGGEPAEVGKFPHHVFIRYDADPVGGRTMYKICGGSLISTNHVLTAAHCVHKNKEGWIMVGSVNKWNYQEGQWRRIQGSSVHHAYNSVTLLNDIAILKIEPIALNENVKLIQIPRNDDALIGDSTDARISGFGAVGYNGQSTVNTQVLRWNTVKIYNSQICQSTGWLQGRVTENQICGGGFKLGVAHGDSGSAVIVERNSKYFQVGVVSYVYMNYNIIPYYQNLYPSVFIRASKYCDWIYQNSGVLCV</sequence>
<organism evidence="5 6">
    <name type="scientific">Steinernema hermaphroditum</name>
    <dbReference type="NCBI Taxonomy" id="289476"/>
    <lineage>
        <taxon>Eukaryota</taxon>
        <taxon>Metazoa</taxon>
        <taxon>Ecdysozoa</taxon>
        <taxon>Nematoda</taxon>
        <taxon>Chromadorea</taxon>
        <taxon>Rhabditida</taxon>
        <taxon>Tylenchina</taxon>
        <taxon>Panagrolaimomorpha</taxon>
        <taxon>Strongyloidoidea</taxon>
        <taxon>Steinernematidae</taxon>
        <taxon>Steinernema</taxon>
    </lineage>
</organism>
<evidence type="ECO:0000313" key="6">
    <source>
        <dbReference type="Proteomes" id="UP001175271"/>
    </source>
</evidence>
<proteinExistence type="predicted"/>
<dbReference type="PANTHER" id="PTHR24260:SF136">
    <property type="entry name" value="GH08193P-RELATED"/>
    <property type="match status" value="1"/>
</dbReference>
<comment type="caution">
    <text evidence="5">The sequence shown here is derived from an EMBL/GenBank/DDBJ whole genome shotgun (WGS) entry which is preliminary data.</text>
</comment>
<dbReference type="InterPro" id="IPR018114">
    <property type="entry name" value="TRYPSIN_HIS"/>
</dbReference>
<evidence type="ECO:0000256" key="1">
    <source>
        <dbReference type="ARBA" id="ARBA00023157"/>
    </source>
</evidence>
<protein>
    <recommendedName>
        <fullName evidence="4">Peptidase S1 domain-containing protein</fullName>
    </recommendedName>
</protein>
<keyword evidence="3" id="KW-0732">Signal</keyword>
<feature type="chain" id="PRO_5041349623" description="Peptidase S1 domain-containing protein" evidence="3">
    <location>
        <begin position="16"/>
        <end position="275"/>
    </location>
</feature>
<evidence type="ECO:0000259" key="4">
    <source>
        <dbReference type="PROSITE" id="PS50240"/>
    </source>
</evidence>
<dbReference type="InterPro" id="IPR001314">
    <property type="entry name" value="Peptidase_S1A"/>
</dbReference>
<dbReference type="CDD" id="cd00190">
    <property type="entry name" value="Tryp_SPc"/>
    <property type="match status" value="1"/>
</dbReference>
<dbReference type="AlphaFoldDB" id="A0AA39HYX7"/>
<evidence type="ECO:0000313" key="5">
    <source>
        <dbReference type="EMBL" id="KAK0414652.1"/>
    </source>
</evidence>
<keyword evidence="1" id="KW-1015">Disulfide bond</keyword>
<feature type="domain" description="Peptidase S1" evidence="4">
    <location>
        <begin position="27"/>
        <end position="271"/>
    </location>
</feature>
<dbReference type="InterPro" id="IPR009003">
    <property type="entry name" value="Peptidase_S1_PA"/>
</dbReference>
<dbReference type="Gene3D" id="2.40.10.10">
    <property type="entry name" value="Trypsin-like serine proteases"/>
    <property type="match status" value="1"/>
</dbReference>
<dbReference type="SUPFAM" id="SSF50494">
    <property type="entry name" value="Trypsin-like serine proteases"/>
    <property type="match status" value="1"/>
</dbReference>